<dbReference type="GO" id="GO:0061355">
    <property type="term" value="P:Wnt protein secretion"/>
    <property type="evidence" value="ECO:0007669"/>
    <property type="project" value="TreeGrafter"/>
</dbReference>
<dbReference type="EC" id="2.3.1.250" evidence="9"/>
<keyword evidence="7" id="KW-0012">Acyltransferase</keyword>
<reference evidence="13" key="1">
    <citation type="submission" date="2023-11" db="EMBL/GenBank/DDBJ databases">
        <title>Genome assemblies of two species of porcelain crab, Petrolisthes cinctipes and Petrolisthes manimaculis (Anomura: Porcellanidae).</title>
        <authorList>
            <person name="Angst P."/>
        </authorList>
    </citation>
    <scope>NUCLEOTIDE SEQUENCE</scope>
    <source>
        <strain evidence="13">PB745_02</strain>
        <tissue evidence="13">Gill</tissue>
    </source>
</reference>
<dbReference type="PANTHER" id="PTHR13906:SF12">
    <property type="entry name" value="PROTEIN-SERINE O-PALMITOLEOYLTRANSFERASE PORCUPINE"/>
    <property type="match status" value="1"/>
</dbReference>
<dbReference type="GO" id="GO:0016020">
    <property type="term" value="C:membrane"/>
    <property type="evidence" value="ECO:0007669"/>
    <property type="project" value="UniProtKB-SubCell"/>
</dbReference>
<evidence type="ECO:0000256" key="4">
    <source>
        <dbReference type="ARBA" id="ARBA00022692"/>
    </source>
</evidence>
<dbReference type="InterPro" id="IPR004299">
    <property type="entry name" value="MBOAT_fam"/>
</dbReference>
<feature type="transmembrane region" description="Helical" evidence="12">
    <location>
        <begin position="92"/>
        <end position="110"/>
    </location>
</feature>
<evidence type="ECO:0000256" key="9">
    <source>
        <dbReference type="ARBA" id="ARBA00038867"/>
    </source>
</evidence>
<evidence type="ECO:0000256" key="6">
    <source>
        <dbReference type="ARBA" id="ARBA00023136"/>
    </source>
</evidence>
<evidence type="ECO:0000256" key="1">
    <source>
        <dbReference type="ARBA" id="ARBA00004141"/>
    </source>
</evidence>
<feature type="transmembrane region" description="Helical" evidence="12">
    <location>
        <begin position="229"/>
        <end position="259"/>
    </location>
</feature>
<evidence type="ECO:0000256" key="2">
    <source>
        <dbReference type="ARBA" id="ARBA00022679"/>
    </source>
</evidence>
<dbReference type="PANTHER" id="PTHR13906">
    <property type="entry name" value="PORCUPINE"/>
    <property type="match status" value="1"/>
</dbReference>
<dbReference type="InterPro" id="IPR049941">
    <property type="entry name" value="LPLAT_7/PORCN-like"/>
</dbReference>
<dbReference type="GO" id="GO:1990698">
    <property type="term" value="F:palmitoleoyltransferase activity"/>
    <property type="evidence" value="ECO:0007669"/>
    <property type="project" value="UniProtKB-EC"/>
</dbReference>
<gene>
    <name evidence="13" type="ORF">Pmani_024654</name>
</gene>
<evidence type="ECO:0000313" key="14">
    <source>
        <dbReference type="Proteomes" id="UP001292094"/>
    </source>
</evidence>
<dbReference type="GO" id="GO:0030258">
    <property type="term" value="P:lipid modification"/>
    <property type="evidence" value="ECO:0007669"/>
    <property type="project" value="TreeGrafter"/>
</dbReference>
<evidence type="ECO:0000256" key="5">
    <source>
        <dbReference type="ARBA" id="ARBA00022989"/>
    </source>
</evidence>
<sequence>MSQMEDYAYADYDYEEGVDYVDYYEEDVYELPKSWENLEDGEVGETSSYSLAELYEYCVVPTVSDSAHHLFNLLVWSFIFTLTTRIVRVPSWFTHVSSALCGSLVVWGLFGSRVGYVAGLASVALTTLVFSHCALKTLRGPITCCACIAFLVICEVWWADPVVWHSIRGPQMVVLMKLVSVGFDLDSSSIRALPGPLEMLGYILNPGTIIFGPWLSFNAYMKVLQPMSWGWWLIPAVLMRLISSVVFLLLSTCYTSWILPEDLNRWGAAYRDALSFRSSHYFVSYMSEISALLAGLDAGRVAKPVYVEMPRSLVEVVIYWNMPMHYWLKTYIFKTARSRFGIFLAIIFTYAMSAIFHGLNFQLAAVLLSLGFYTYVEHSLRIKLASAFDACVLARPCPETCSHQQKGWSSFTLMVNLVLGAVAVFHLAYLGIMFGSSSQEQESGYSMTHTLSKWSGLNFASHWVVLICYIVYGVI</sequence>
<evidence type="ECO:0000256" key="8">
    <source>
        <dbReference type="ARBA" id="ARBA00038269"/>
    </source>
</evidence>
<keyword evidence="14" id="KW-1185">Reference proteome</keyword>
<name>A0AAE1P9N1_9EUCA</name>
<evidence type="ECO:0000256" key="12">
    <source>
        <dbReference type="SAM" id="Phobius"/>
    </source>
</evidence>
<evidence type="ECO:0000313" key="13">
    <source>
        <dbReference type="EMBL" id="KAK4303311.1"/>
    </source>
</evidence>
<comment type="catalytic activity">
    <reaction evidence="11">
        <text>[Wnt protein]-L-serine + (9Z)-hexadecenoyl-CoA = [Wnt protein]-O-(9Z)-hexadecenoyl-L-serine + CoA</text>
        <dbReference type="Rhea" id="RHEA:45336"/>
        <dbReference type="Rhea" id="RHEA-COMP:11170"/>
        <dbReference type="Rhea" id="RHEA-COMP:11171"/>
        <dbReference type="ChEBI" id="CHEBI:29999"/>
        <dbReference type="ChEBI" id="CHEBI:57287"/>
        <dbReference type="ChEBI" id="CHEBI:61540"/>
        <dbReference type="ChEBI" id="CHEBI:85189"/>
        <dbReference type="EC" id="2.3.1.250"/>
    </reaction>
</comment>
<keyword evidence="4 12" id="KW-0812">Transmembrane</keyword>
<comment type="subcellular location">
    <subcellularLocation>
        <location evidence="1">Membrane</location>
        <topology evidence="1">Multi-pass membrane protein</topology>
    </subcellularLocation>
</comment>
<protein>
    <recommendedName>
        <fullName evidence="10">Protein-serine O-palmitoleoyltransferase porcupine</fullName>
        <ecNumber evidence="9">2.3.1.250</ecNumber>
    </recommendedName>
</protein>
<feature type="transmembrane region" description="Helical" evidence="12">
    <location>
        <begin position="116"/>
        <end position="135"/>
    </location>
</feature>
<evidence type="ECO:0000256" key="7">
    <source>
        <dbReference type="ARBA" id="ARBA00023315"/>
    </source>
</evidence>
<dbReference type="AlphaFoldDB" id="A0AAE1P9N1"/>
<keyword evidence="6 12" id="KW-0472">Membrane</keyword>
<evidence type="ECO:0000256" key="3">
    <source>
        <dbReference type="ARBA" id="ARBA00022687"/>
    </source>
</evidence>
<dbReference type="Pfam" id="PF03062">
    <property type="entry name" value="MBOAT"/>
    <property type="match status" value="1"/>
</dbReference>
<keyword evidence="2" id="KW-0808">Transferase</keyword>
<feature type="transmembrane region" description="Helical" evidence="12">
    <location>
        <begin position="454"/>
        <end position="474"/>
    </location>
</feature>
<evidence type="ECO:0000256" key="11">
    <source>
        <dbReference type="ARBA" id="ARBA00047978"/>
    </source>
</evidence>
<comment type="caution">
    <text evidence="13">The sequence shown here is derived from an EMBL/GenBank/DDBJ whole genome shotgun (WGS) entry which is preliminary data.</text>
</comment>
<comment type="similarity">
    <text evidence="8">Belongs to the membrane-bound acyltransferase family. Porcupine subfamily.</text>
</comment>
<accession>A0AAE1P9N1</accession>
<dbReference type="GO" id="GO:0017147">
    <property type="term" value="F:Wnt-protein binding"/>
    <property type="evidence" value="ECO:0007669"/>
    <property type="project" value="TreeGrafter"/>
</dbReference>
<dbReference type="GO" id="GO:0005783">
    <property type="term" value="C:endoplasmic reticulum"/>
    <property type="evidence" value="ECO:0007669"/>
    <property type="project" value="TreeGrafter"/>
</dbReference>
<proteinExistence type="inferred from homology"/>
<feature type="transmembrane region" description="Helical" evidence="12">
    <location>
        <begin position="142"/>
        <end position="159"/>
    </location>
</feature>
<dbReference type="Proteomes" id="UP001292094">
    <property type="component" value="Unassembled WGS sequence"/>
</dbReference>
<dbReference type="GO" id="GO:0016055">
    <property type="term" value="P:Wnt signaling pathway"/>
    <property type="evidence" value="ECO:0007669"/>
    <property type="project" value="UniProtKB-KW"/>
</dbReference>
<keyword evidence="3" id="KW-0879">Wnt signaling pathway</keyword>
<dbReference type="EMBL" id="JAWZYT010002603">
    <property type="protein sequence ID" value="KAK4303311.1"/>
    <property type="molecule type" value="Genomic_DNA"/>
</dbReference>
<feature type="transmembrane region" description="Helical" evidence="12">
    <location>
        <begin position="340"/>
        <end position="373"/>
    </location>
</feature>
<evidence type="ECO:0000256" key="10">
    <source>
        <dbReference type="ARBA" id="ARBA00040371"/>
    </source>
</evidence>
<feature type="transmembrane region" description="Helical" evidence="12">
    <location>
        <begin position="413"/>
        <end position="434"/>
    </location>
</feature>
<organism evidence="13 14">
    <name type="scientific">Petrolisthes manimaculis</name>
    <dbReference type="NCBI Taxonomy" id="1843537"/>
    <lineage>
        <taxon>Eukaryota</taxon>
        <taxon>Metazoa</taxon>
        <taxon>Ecdysozoa</taxon>
        <taxon>Arthropoda</taxon>
        <taxon>Crustacea</taxon>
        <taxon>Multicrustacea</taxon>
        <taxon>Malacostraca</taxon>
        <taxon>Eumalacostraca</taxon>
        <taxon>Eucarida</taxon>
        <taxon>Decapoda</taxon>
        <taxon>Pleocyemata</taxon>
        <taxon>Anomura</taxon>
        <taxon>Galatheoidea</taxon>
        <taxon>Porcellanidae</taxon>
        <taxon>Petrolisthes</taxon>
    </lineage>
</organism>
<keyword evidence="5 12" id="KW-1133">Transmembrane helix</keyword>